<evidence type="ECO:0000313" key="3">
    <source>
        <dbReference type="EMBL" id="QDE40400.1"/>
    </source>
</evidence>
<dbReference type="KEGG" id="lpy:FIV34_14885"/>
<feature type="domain" description="NAD-dependent epimerase/dehydratase" evidence="2">
    <location>
        <begin position="3"/>
        <end position="237"/>
    </location>
</feature>
<dbReference type="Pfam" id="PF01370">
    <property type="entry name" value="Epimerase"/>
    <property type="match status" value="1"/>
</dbReference>
<dbReference type="SUPFAM" id="SSF51735">
    <property type="entry name" value="NAD(P)-binding Rossmann-fold domains"/>
    <property type="match status" value="1"/>
</dbReference>
<dbReference type="InterPro" id="IPR036291">
    <property type="entry name" value="NAD(P)-bd_dom_sf"/>
</dbReference>
<sequence>MKVLVTGTAGFIGSHVAMKLLARGDDVIGFDSMNDYYDVTLKQARLARFIDHPRYTHVQGDLADRDAVERLFAEHKPERVIHLAAQAGVRYAAQNPHVYVASNVTGFLHILEGCRHHGVQHLVFASTSSVYGANRAMPFSEHRSTEHPLTLYAATKKANEQMAHSYAHLYGVPCTGLRFFTVYGPWGRPDMALFLFTKNIIDGKPIDVFNHGHHKRSFTYIDDIVEGVVLAMDSPAVVDVAWDAMQPDPATSGVAPYRIFNIGNEHPVELLTYIKTLEKSLGREAVMNLLPLQAGDVPDTEADVTDLREQLGYEPKVAVEEGVANFVEWYRAYYKV</sequence>
<dbReference type="EMBL" id="CP041046">
    <property type="protein sequence ID" value="QDE40400.1"/>
    <property type="molecule type" value="Genomic_DNA"/>
</dbReference>
<evidence type="ECO:0000259" key="2">
    <source>
        <dbReference type="Pfam" id="PF01370"/>
    </source>
</evidence>
<keyword evidence="1" id="KW-0520">NAD</keyword>
<evidence type="ECO:0000313" key="4">
    <source>
        <dbReference type="Proteomes" id="UP000316093"/>
    </source>
</evidence>
<evidence type="ECO:0000256" key="1">
    <source>
        <dbReference type="ARBA" id="ARBA00023027"/>
    </source>
</evidence>
<dbReference type="OrthoDB" id="9803010at2"/>
<dbReference type="InterPro" id="IPR001509">
    <property type="entry name" value="Epimerase_deHydtase"/>
</dbReference>
<dbReference type="Proteomes" id="UP000316093">
    <property type="component" value="Chromosome"/>
</dbReference>
<gene>
    <name evidence="3" type="ORF">FIV34_14885</name>
</gene>
<dbReference type="PRINTS" id="PR01713">
    <property type="entry name" value="NUCEPIMERASE"/>
</dbReference>
<dbReference type="Gene3D" id="3.40.50.720">
    <property type="entry name" value="NAD(P)-binding Rossmann-like Domain"/>
    <property type="match status" value="1"/>
</dbReference>
<name>A0A4Y5Z4P3_9GAMM</name>
<organism evidence="3 4">
    <name type="scientific">Luteibacter pinisoli</name>
    <dbReference type="NCBI Taxonomy" id="2589080"/>
    <lineage>
        <taxon>Bacteria</taxon>
        <taxon>Pseudomonadati</taxon>
        <taxon>Pseudomonadota</taxon>
        <taxon>Gammaproteobacteria</taxon>
        <taxon>Lysobacterales</taxon>
        <taxon>Rhodanobacteraceae</taxon>
        <taxon>Luteibacter</taxon>
    </lineage>
</organism>
<dbReference type="AlphaFoldDB" id="A0A4Y5Z4P3"/>
<keyword evidence="4" id="KW-1185">Reference proteome</keyword>
<proteinExistence type="predicted"/>
<reference evidence="3 4" key="1">
    <citation type="submission" date="2019-06" db="EMBL/GenBank/DDBJ databases">
        <title>A complete genome sequence for Luteibacter pinisoli MAH-14.</title>
        <authorList>
            <person name="Baltrus D.A."/>
        </authorList>
    </citation>
    <scope>NUCLEOTIDE SEQUENCE [LARGE SCALE GENOMIC DNA]</scope>
    <source>
        <strain evidence="3 4">MAH-14</strain>
    </source>
</reference>
<dbReference type="PANTHER" id="PTHR43574">
    <property type="entry name" value="EPIMERASE-RELATED"/>
    <property type="match status" value="1"/>
</dbReference>
<dbReference type="CDD" id="cd05253">
    <property type="entry name" value="UDP_GE_SDE_e"/>
    <property type="match status" value="1"/>
</dbReference>
<dbReference type="RefSeq" id="WP_139984080.1">
    <property type="nucleotide sequence ID" value="NZ_CP041046.1"/>
</dbReference>
<protein>
    <submittedName>
        <fullName evidence="3">NAD-dependent epimerase</fullName>
    </submittedName>
</protein>
<accession>A0A4Y5Z4P3</accession>